<gene>
    <name evidence="6" type="ORF">OL599_10875</name>
</gene>
<dbReference type="GO" id="GO:0015833">
    <property type="term" value="P:peptide transport"/>
    <property type="evidence" value="ECO:0007669"/>
    <property type="project" value="TreeGrafter"/>
</dbReference>
<dbReference type="PANTHER" id="PTHR30290">
    <property type="entry name" value="PERIPLASMIC BINDING COMPONENT OF ABC TRANSPORTER"/>
    <property type="match status" value="1"/>
</dbReference>
<dbReference type="RefSeq" id="WP_264713766.1">
    <property type="nucleotide sequence ID" value="NZ_JAPDNT010000006.1"/>
</dbReference>
<dbReference type="PIRSF" id="PIRSF002741">
    <property type="entry name" value="MppA"/>
    <property type="match status" value="1"/>
</dbReference>
<evidence type="ECO:0000313" key="7">
    <source>
        <dbReference type="Proteomes" id="UP001165679"/>
    </source>
</evidence>
<keyword evidence="7" id="KW-1185">Reference proteome</keyword>
<comment type="similarity">
    <text evidence="2">Belongs to the bacterial solute-binding protein 5 family.</text>
</comment>
<dbReference type="Proteomes" id="UP001165679">
    <property type="component" value="Unassembled WGS sequence"/>
</dbReference>
<comment type="caution">
    <text evidence="6">The sequence shown here is derived from an EMBL/GenBank/DDBJ whole genome shotgun (WGS) entry which is preliminary data.</text>
</comment>
<evidence type="ECO:0000256" key="3">
    <source>
        <dbReference type="ARBA" id="ARBA00022729"/>
    </source>
</evidence>
<dbReference type="EMBL" id="JAPDNT010000006">
    <property type="protein sequence ID" value="MCW3475074.1"/>
    <property type="molecule type" value="Genomic_DNA"/>
</dbReference>
<dbReference type="PANTHER" id="PTHR30290:SF38">
    <property type="entry name" value="D,D-DIPEPTIDE-BINDING PERIPLASMIC PROTEIN DDPA-RELATED"/>
    <property type="match status" value="1"/>
</dbReference>
<dbReference type="InterPro" id="IPR000914">
    <property type="entry name" value="SBP_5_dom"/>
</dbReference>
<dbReference type="SUPFAM" id="SSF53850">
    <property type="entry name" value="Periplasmic binding protein-like II"/>
    <property type="match status" value="1"/>
</dbReference>
<evidence type="ECO:0000313" key="6">
    <source>
        <dbReference type="EMBL" id="MCW3475074.1"/>
    </source>
</evidence>
<evidence type="ECO:0000259" key="5">
    <source>
        <dbReference type="Pfam" id="PF00496"/>
    </source>
</evidence>
<dbReference type="Pfam" id="PF00496">
    <property type="entry name" value="SBP_bac_5"/>
    <property type="match status" value="1"/>
</dbReference>
<proteinExistence type="inferred from homology"/>
<dbReference type="GO" id="GO:0030288">
    <property type="term" value="C:outer membrane-bounded periplasmic space"/>
    <property type="evidence" value="ECO:0007669"/>
    <property type="project" value="UniProtKB-ARBA"/>
</dbReference>
<dbReference type="Gene3D" id="3.10.105.10">
    <property type="entry name" value="Dipeptide-binding Protein, Domain 3"/>
    <property type="match status" value="1"/>
</dbReference>
<comment type="subcellular location">
    <subcellularLocation>
        <location evidence="1">Periplasm</location>
    </subcellularLocation>
</comment>
<dbReference type="Gene3D" id="3.40.190.10">
    <property type="entry name" value="Periplasmic binding protein-like II"/>
    <property type="match status" value="1"/>
</dbReference>
<feature type="signal peptide" evidence="4">
    <location>
        <begin position="1"/>
        <end position="25"/>
    </location>
</feature>
<reference evidence="6" key="2">
    <citation type="submission" date="2022-10" db="EMBL/GenBank/DDBJ databases">
        <authorList>
            <person name="Trinh H.N."/>
        </authorList>
    </citation>
    <scope>NUCLEOTIDE SEQUENCE</scope>
    <source>
        <strain evidence="6">RN2-1</strain>
    </source>
</reference>
<reference evidence="6" key="1">
    <citation type="submission" date="2022-09" db="EMBL/GenBank/DDBJ databases">
        <title>Rhodovastum sp. nov. RN2-1 isolated from soil in Seongnam, South Korea.</title>
        <authorList>
            <person name="Le N.T."/>
        </authorList>
    </citation>
    <scope>NUCLEOTIDE SEQUENCE</scope>
    <source>
        <strain evidence="6">RN2-1</strain>
    </source>
</reference>
<evidence type="ECO:0000256" key="2">
    <source>
        <dbReference type="ARBA" id="ARBA00005695"/>
    </source>
</evidence>
<sequence length="493" mass="53382">MSRYLATALATAALAATLGAAPAQAKDTLTLGMVLEPPHLDPTAGAASAIREVTYANIFEGLTRIDARGEVQPALAASWTVSPDGLTYTFKLRTGVKFHDGTPFDCGIVKFSYERAVAPDSVNAQKGLFEPIAGTACPDPATAVVTLKRPAAGFLFGMGWGDAVMVAPNSVATNKTNPIGTGPFRFTRWVKGDRVEMVRNADYWGEKPKLAAATFRFIADPSAATAAVMAGDLDAYPNFPAPEALDAIRKDPRFTVRVGTTAGKTILALNNDRKPFSDLRVRRALAYAVDRAALIDALSSYGKPIGSHYIPGDPGYVDLTGAYPYDPAKAKALLAEAGVKPGTEMVIKLPPPAYARRGGEVIAAMLEQVGITAKLVPVEWAQWLDQVFKQSDFDMTIISHTEARDLDIYARDKYYFNYQSPAYKALYKQYQEAVDPKAQLALLEQLQRKLSEDEPNVFLYALAKVGVWNARLRGLWDNNPIPANDLTGVSWAD</sequence>
<dbReference type="GO" id="GO:0043190">
    <property type="term" value="C:ATP-binding cassette (ABC) transporter complex"/>
    <property type="evidence" value="ECO:0007669"/>
    <property type="project" value="InterPro"/>
</dbReference>
<organism evidence="6 7">
    <name type="scientific">Limobrevibacterium gyesilva</name>
    <dbReference type="NCBI Taxonomy" id="2991712"/>
    <lineage>
        <taxon>Bacteria</taxon>
        <taxon>Pseudomonadati</taxon>
        <taxon>Pseudomonadota</taxon>
        <taxon>Alphaproteobacteria</taxon>
        <taxon>Acetobacterales</taxon>
        <taxon>Acetobacteraceae</taxon>
        <taxon>Limobrevibacterium</taxon>
    </lineage>
</organism>
<feature type="domain" description="Solute-binding protein family 5" evidence="5">
    <location>
        <begin position="70"/>
        <end position="401"/>
    </location>
</feature>
<protein>
    <submittedName>
        <fullName evidence="6">ABC transporter substrate-binding protein</fullName>
    </submittedName>
</protein>
<dbReference type="AlphaFoldDB" id="A0AA41YKM4"/>
<dbReference type="InterPro" id="IPR030678">
    <property type="entry name" value="Peptide/Ni-bd"/>
</dbReference>
<keyword evidence="3 4" id="KW-0732">Signal</keyword>
<dbReference type="InterPro" id="IPR039424">
    <property type="entry name" value="SBP_5"/>
</dbReference>
<evidence type="ECO:0000256" key="4">
    <source>
        <dbReference type="SAM" id="SignalP"/>
    </source>
</evidence>
<accession>A0AA41YKM4</accession>
<dbReference type="CDD" id="cd08494">
    <property type="entry name" value="PBP2_NikA_DppA_OppA_like_6"/>
    <property type="match status" value="1"/>
</dbReference>
<evidence type="ECO:0000256" key="1">
    <source>
        <dbReference type="ARBA" id="ARBA00004418"/>
    </source>
</evidence>
<feature type="chain" id="PRO_5041319767" evidence="4">
    <location>
        <begin position="26"/>
        <end position="493"/>
    </location>
</feature>
<name>A0AA41YKM4_9PROT</name>
<dbReference type="GO" id="GO:1904680">
    <property type="term" value="F:peptide transmembrane transporter activity"/>
    <property type="evidence" value="ECO:0007669"/>
    <property type="project" value="TreeGrafter"/>
</dbReference>